<dbReference type="Proteomes" id="UP001596023">
    <property type="component" value="Unassembled WGS sequence"/>
</dbReference>
<dbReference type="RefSeq" id="WP_379998596.1">
    <property type="nucleotide sequence ID" value="NZ_JBHSGN010000100.1"/>
</dbReference>
<evidence type="ECO:0000313" key="2">
    <source>
        <dbReference type="Proteomes" id="UP001596023"/>
    </source>
</evidence>
<accession>A0ABV9KYR8</accession>
<organism evidence="1 2">
    <name type="scientific">Dysgonomonas termitidis</name>
    <dbReference type="NCBI Taxonomy" id="1516126"/>
    <lineage>
        <taxon>Bacteria</taxon>
        <taxon>Pseudomonadati</taxon>
        <taxon>Bacteroidota</taxon>
        <taxon>Bacteroidia</taxon>
        <taxon>Bacteroidales</taxon>
        <taxon>Dysgonomonadaceae</taxon>
        <taxon>Dysgonomonas</taxon>
    </lineage>
</organism>
<reference evidence="2" key="1">
    <citation type="journal article" date="2019" name="Int. J. Syst. Evol. Microbiol.">
        <title>The Global Catalogue of Microorganisms (GCM) 10K type strain sequencing project: providing services to taxonomists for standard genome sequencing and annotation.</title>
        <authorList>
            <consortium name="The Broad Institute Genomics Platform"/>
            <consortium name="The Broad Institute Genome Sequencing Center for Infectious Disease"/>
            <person name="Wu L."/>
            <person name="Ma J."/>
        </authorList>
    </citation>
    <scope>NUCLEOTIDE SEQUENCE [LARGE SCALE GENOMIC DNA]</scope>
    <source>
        <strain evidence="2">CCUG 66188</strain>
    </source>
</reference>
<dbReference type="EMBL" id="JBHSGN010000100">
    <property type="protein sequence ID" value="MFC4675399.1"/>
    <property type="molecule type" value="Genomic_DNA"/>
</dbReference>
<keyword evidence="2" id="KW-1185">Reference proteome</keyword>
<comment type="caution">
    <text evidence="1">The sequence shown here is derived from an EMBL/GenBank/DDBJ whole genome shotgun (WGS) entry which is preliminary data.</text>
</comment>
<proteinExistence type="predicted"/>
<protein>
    <recommendedName>
        <fullName evidence="3">CDP-glycerol--glycerophosphate glycerophosphotransferase</fullName>
    </recommendedName>
</protein>
<gene>
    <name evidence="1" type="ORF">ACFO6W_17035</name>
</gene>
<evidence type="ECO:0008006" key="3">
    <source>
        <dbReference type="Google" id="ProtNLM"/>
    </source>
</evidence>
<evidence type="ECO:0000313" key="1">
    <source>
        <dbReference type="EMBL" id="MFC4675399.1"/>
    </source>
</evidence>
<sequence length="423" mass="49824">MNNKFQKYKQLKDQLNIQYKGINLNRVMAIELWPFVNDKKSFSFKRIFYFFISLNLKKIKTERPILSTMGVYNRNDHTELYQNVIEKLEKQISINDLKEYNRIIRVYPNLIFKCTKDVLKRLKYTNFSFIQKMIISARFVHYANIIEDMQKVDLTNISKYLAFSGVHPLENLFTQYLSNKNIKTYSLQHGVTFLLEKDISIDALCYENFQSDILLCWGKYTVDEYHRFGISSERLLVAGYPKTSECINLKVNNTYRKCLVLCSRHIYDNANLELLNICGEIREIEFFLKLHPSLDIERYKKRVSNASNLTIIENGQTLMSLADNELFDFSIAVNTSAYYEVLAKGIPCLRYDNGAFDKMYGLNDIFTSKNQMLEILDRLKAQPLSEFQQEVNLLLNYVLGIGEDKYREILLNFEKNVNFVNHD</sequence>
<name>A0ABV9KYR8_9BACT</name>